<protein>
    <recommendedName>
        <fullName evidence="6">Translocation and assembly module TamB C-terminal domain-containing protein</fullName>
    </recommendedName>
</protein>
<sequence length="1433" mass="158535">MNRKRLTRNILLFLVVSAVTSLLATGVFWLVPRTEEQLLEIRSLLVQDFESAIAQDISWESVSPSVLRGVTLHGVRLSGGAASARTVSVGISLSHILAGDRHRMIPQVTLGSPHIRIASPEEQAQWLQTIAFFRGDGTGRREITILVEQGELHHFSDSPGAPPREIFLEGISAQVILGRASLTGTLRAESSLRARVQDHPFEVQTRVAARFSGSRSGEVGGATLELQGIGGSHFTTRDLTLRLERQGDALSVERIRSHDALDLMAEIDLSDETLGVVLRSEDFLPSSLLRFHGPWAAWNEWLRSPVTTRSRALFHRQEGFLEARGDIAGTLRHRVLPEPLPLEASFELSPELLRLPSLMVRGTRGRAHFSGSWRRHAQAPDGRVSFSRFSYASSPLLEGVLLVSASSDTVGISSGELRINDFPLYNLAGKHLRGGRYNSLDFSLSLEEDVPGQLRGSARYAAGGDILEDITGELEVEQANLLELVSALKALDPDLPVQIPSFPPDAPDYRVSGTARFDRREGDLLVRLPYLSVWDRDLPQRQGVISATYREGILEIRQFYLREGDITVAGSAEVDLLRGDEISFSTDFTVNGVSYFLDGSFFPEGILELRGPQGFSATLRRTSGGALSLVARTRNTPLPMGNLRITADFEALYFDISDWYLTIQDGEFRNMPLPNHRIGRATFAAAFHPETFHLAITELNDQVSTLAGSVQARYRLDRGDPEISLTGGFSGIESDEQYRLAARYAGGNIALDLRFAQAPATRLSPRVEEGTLTGTVQMVGEPRAPDFRVFLESESLLFQGVPLALRFFVQGDQELLRMNQGSFTYGTTSLEVPRVMLNRTSGAIEGELSAQREGREIDLVFSGETAPLDVLDLEVFRTMPLDLALTLTPPDEAPPEDPRALRYRLLRTTEETLLERQDRAIRLHLTDQGEIDLLVAGDAPFRGRARGFVSSERIELTISDIHIEMDHLTLPPILQSFSLEGGTMRGSLRAIGPPGDPDLFGTLAVQEGRIRTPFSPDSVGPLNTVLIFEENQVRMQRTRTPAGLASLDVSARILLSNLDFEEYRIDLEIPGETGGRVVATFGPMHVDGFARGALQVAGTLQDLDLTGAVTLYGTELALDPSFDPELMIGPHMTTDLRISTGRGVRFIWPDAEIPILRSNFALGQGVQLVLDTREGAFSLVGVIDIQSGDVLYFDRSFLLREGSVEFRETQVEFDPRITLRAELREATPDGPVRIYLVSDRQRLSEFSPRFESNPPLDGAEIVAILGGNIFQTTGESASNVPSALLSTTDLVTQFGFFRQFENAVRERLDLDLFAVRTSVIQNILLTALTPVEEEALQTAPTLGTYLNNTSIFFGRYIGDSVFGQTVIQMRARDHDIFGDDQGFQRVGGVLIDSEISLEWQTPFFMLEWNLAPQNPEELFVRDNTFSFLWSFSY</sequence>
<name>A0A2S4JFL2_9SPIO</name>
<dbReference type="OrthoDB" id="354433at2"/>
<comment type="caution">
    <text evidence="7">The sequence shown here is derived from an EMBL/GenBank/DDBJ whole genome shotgun (WGS) entry which is preliminary data.</text>
</comment>
<evidence type="ECO:0000256" key="1">
    <source>
        <dbReference type="ARBA" id="ARBA00004167"/>
    </source>
</evidence>
<keyword evidence="2 5" id="KW-0812">Transmembrane</keyword>
<gene>
    <name evidence="7" type="ORF">AU468_14130</name>
</gene>
<dbReference type="InterPro" id="IPR007452">
    <property type="entry name" value="TamB_C"/>
</dbReference>
<feature type="domain" description="Translocation and assembly module TamB C-terminal" evidence="6">
    <location>
        <begin position="1131"/>
        <end position="1369"/>
    </location>
</feature>
<feature type="transmembrane region" description="Helical" evidence="5">
    <location>
        <begin position="12"/>
        <end position="31"/>
    </location>
</feature>
<organism evidence="7 8">
    <name type="scientific">Alkalispirochaeta sphaeroplastigenens</name>
    <dbReference type="NCBI Taxonomy" id="1187066"/>
    <lineage>
        <taxon>Bacteria</taxon>
        <taxon>Pseudomonadati</taxon>
        <taxon>Spirochaetota</taxon>
        <taxon>Spirochaetia</taxon>
        <taxon>Spirochaetales</taxon>
        <taxon>Spirochaetaceae</taxon>
        <taxon>Alkalispirochaeta</taxon>
    </lineage>
</organism>
<keyword evidence="8" id="KW-1185">Reference proteome</keyword>
<evidence type="ECO:0000256" key="3">
    <source>
        <dbReference type="ARBA" id="ARBA00022989"/>
    </source>
</evidence>
<dbReference type="GO" id="GO:0009306">
    <property type="term" value="P:protein secretion"/>
    <property type="evidence" value="ECO:0007669"/>
    <property type="project" value="InterPro"/>
</dbReference>
<dbReference type="Pfam" id="PF04357">
    <property type="entry name" value="TamB"/>
    <property type="match status" value="1"/>
</dbReference>
<evidence type="ECO:0000313" key="7">
    <source>
        <dbReference type="EMBL" id="POQ98245.1"/>
    </source>
</evidence>
<evidence type="ECO:0000313" key="8">
    <source>
        <dbReference type="Proteomes" id="UP000237350"/>
    </source>
</evidence>
<reference evidence="8" key="1">
    <citation type="submission" date="2015-12" db="EMBL/GenBank/DDBJ databases">
        <authorList>
            <person name="Lodha T.D."/>
            <person name="Chintalapati S."/>
            <person name="Chintalapati V.R."/>
            <person name="Sravanthi T."/>
        </authorList>
    </citation>
    <scope>NUCLEOTIDE SEQUENCE [LARGE SCALE GENOMIC DNA]</scope>
    <source>
        <strain evidence="8">JC133</strain>
    </source>
</reference>
<dbReference type="GO" id="GO:0005886">
    <property type="term" value="C:plasma membrane"/>
    <property type="evidence" value="ECO:0007669"/>
    <property type="project" value="InterPro"/>
</dbReference>
<comment type="subcellular location">
    <subcellularLocation>
        <location evidence="1">Membrane</location>
        <topology evidence="1">Single-pass membrane protein</topology>
    </subcellularLocation>
</comment>
<dbReference type="EMBL" id="LPWH01000126">
    <property type="protein sequence ID" value="POQ98245.1"/>
    <property type="molecule type" value="Genomic_DNA"/>
</dbReference>
<dbReference type="RefSeq" id="WP_103681296.1">
    <property type="nucleotide sequence ID" value="NZ_LPWH01000126.1"/>
</dbReference>
<keyword evidence="4 5" id="KW-0472">Membrane</keyword>
<keyword evidence="3 5" id="KW-1133">Transmembrane helix</keyword>
<evidence type="ECO:0000256" key="5">
    <source>
        <dbReference type="SAM" id="Phobius"/>
    </source>
</evidence>
<evidence type="ECO:0000256" key="2">
    <source>
        <dbReference type="ARBA" id="ARBA00022692"/>
    </source>
</evidence>
<evidence type="ECO:0000256" key="4">
    <source>
        <dbReference type="ARBA" id="ARBA00023136"/>
    </source>
</evidence>
<evidence type="ECO:0000259" key="6">
    <source>
        <dbReference type="Pfam" id="PF04357"/>
    </source>
</evidence>
<proteinExistence type="predicted"/>
<accession>A0A2S4JFL2</accession>
<dbReference type="Proteomes" id="UP000237350">
    <property type="component" value="Unassembled WGS sequence"/>
</dbReference>